<comment type="caution">
    <text evidence="1">The sequence shown here is derived from an EMBL/GenBank/DDBJ whole genome shotgun (WGS) entry which is preliminary data.</text>
</comment>
<gene>
    <name evidence="1" type="ORF">BDP55DRAFT_301605</name>
</gene>
<dbReference type="RefSeq" id="XP_060434327.1">
    <property type="nucleotide sequence ID" value="XM_060566627.1"/>
</dbReference>
<reference evidence="1" key="1">
    <citation type="submission" date="2021-06" db="EMBL/GenBank/DDBJ databases">
        <title>Comparative genomics, transcriptomics and evolutionary studies reveal genomic signatures of adaptation to plant cell wall in hemibiotrophic fungi.</title>
        <authorList>
            <consortium name="DOE Joint Genome Institute"/>
            <person name="Baroncelli R."/>
            <person name="Diaz J.F."/>
            <person name="Benocci T."/>
            <person name="Peng M."/>
            <person name="Battaglia E."/>
            <person name="Haridas S."/>
            <person name="Andreopoulos W."/>
            <person name="Labutti K."/>
            <person name="Pangilinan J."/>
            <person name="Floch G.L."/>
            <person name="Makela M.R."/>
            <person name="Henrissat B."/>
            <person name="Grigoriev I.V."/>
            <person name="Crouch J.A."/>
            <person name="De Vries R.P."/>
            <person name="Sukno S.A."/>
            <person name="Thon M.R."/>
        </authorList>
    </citation>
    <scope>NUCLEOTIDE SEQUENCE</scope>
    <source>
        <strain evidence="1">CBS 193.32</strain>
    </source>
</reference>
<proteinExistence type="predicted"/>
<dbReference type="AlphaFoldDB" id="A0AAJ0AW12"/>
<dbReference type="GeneID" id="85451153"/>
<protein>
    <submittedName>
        <fullName evidence="1">Uncharacterized protein</fullName>
    </submittedName>
</protein>
<sequence length="245" mass="26339">MFAALLLRIDLIDDDALVSSSVNQCRPITENSEIPALRRHVVGPPGGGFAGSLCKDFLPSRMLLASFTCACPSSRPAKDTSPGRRHCRWALLGSALTQPVPPIKSAARSKHGGPSVESWMGDGSCTNSLTLHSIVLSDIKSSFYSVGGSPPISLWIRSIHLQPLFRPRLSRRSIHLRSPSRLIFGVLPAPSHCCRESVRLARIPPRKRHAAAASLASFSHSLIRTLTAPPPSLPPPAFPRSALGL</sequence>
<organism evidence="1 2">
    <name type="scientific">Colletotrichum godetiae</name>
    <dbReference type="NCBI Taxonomy" id="1209918"/>
    <lineage>
        <taxon>Eukaryota</taxon>
        <taxon>Fungi</taxon>
        <taxon>Dikarya</taxon>
        <taxon>Ascomycota</taxon>
        <taxon>Pezizomycotina</taxon>
        <taxon>Sordariomycetes</taxon>
        <taxon>Hypocreomycetidae</taxon>
        <taxon>Glomerellales</taxon>
        <taxon>Glomerellaceae</taxon>
        <taxon>Colletotrichum</taxon>
        <taxon>Colletotrichum acutatum species complex</taxon>
    </lineage>
</organism>
<evidence type="ECO:0000313" key="2">
    <source>
        <dbReference type="Proteomes" id="UP001224890"/>
    </source>
</evidence>
<accession>A0AAJ0AW12</accession>
<keyword evidence="2" id="KW-1185">Reference proteome</keyword>
<dbReference type="EMBL" id="JAHMHR010000005">
    <property type="protein sequence ID" value="KAK1690632.1"/>
    <property type="molecule type" value="Genomic_DNA"/>
</dbReference>
<evidence type="ECO:0000313" key="1">
    <source>
        <dbReference type="EMBL" id="KAK1690632.1"/>
    </source>
</evidence>
<name>A0AAJ0AW12_9PEZI</name>
<dbReference type="Proteomes" id="UP001224890">
    <property type="component" value="Unassembled WGS sequence"/>
</dbReference>